<organism evidence="1 2">
    <name type="scientific">Roseivivax sediminis</name>
    <dbReference type="NCBI Taxonomy" id="936889"/>
    <lineage>
        <taxon>Bacteria</taxon>
        <taxon>Pseudomonadati</taxon>
        <taxon>Pseudomonadota</taxon>
        <taxon>Alphaproteobacteria</taxon>
        <taxon>Rhodobacterales</taxon>
        <taxon>Roseobacteraceae</taxon>
        <taxon>Roseivivax</taxon>
    </lineage>
</organism>
<evidence type="ECO:0000313" key="2">
    <source>
        <dbReference type="Proteomes" id="UP000325289"/>
    </source>
</evidence>
<name>A0A1I1TBB7_9RHOB</name>
<dbReference type="AlphaFoldDB" id="A0A1I1TBB7"/>
<dbReference type="EMBL" id="FOMS01000001">
    <property type="protein sequence ID" value="SFD55911.1"/>
    <property type="molecule type" value="Genomic_DNA"/>
</dbReference>
<dbReference type="RefSeq" id="WP_149754344.1">
    <property type="nucleotide sequence ID" value="NZ_FOMS01000001.1"/>
</dbReference>
<dbReference type="OrthoDB" id="7356934at2"/>
<dbReference type="InterPro" id="IPR021955">
    <property type="entry name" value="DUF3572"/>
</dbReference>
<accession>A0A1I1TBB7</accession>
<reference evidence="1 2" key="1">
    <citation type="submission" date="2016-10" db="EMBL/GenBank/DDBJ databases">
        <authorList>
            <person name="Varghese N."/>
            <person name="Submissions S."/>
        </authorList>
    </citation>
    <scope>NUCLEOTIDE SEQUENCE [LARGE SCALE GENOMIC DNA]</scope>
    <source>
        <strain evidence="2">YIM D21,KCTC 23444,ACCC 10710</strain>
    </source>
</reference>
<dbReference type="Pfam" id="PF12096">
    <property type="entry name" value="DUF3572"/>
    <property type="match status" value="1"/>
</dbReference>
<keyword evidence="2" id="KW-1185">Reference proteome</keyword>
<proteinExistence type="predicted"/>
<gene>
    <name evidence="1" type="ORF">SAMN04515678_101567</name>
</gene>
<dbReference type="Proteomes" id="UP000325289">
    <property type="component" value="Unassembled WGS sequence"/>
</dbReference>
<evidence type="ECO:0008006" key="3">
    <source>
        <dbReference type="Google" id="ProtNLM"/>
    </source>
</evidence>
<protein>
    <recommendedName>
        <fullName evidence="3">DUF3572 domain-containing protein</fullName>
    </recommendedName>
</protein>
<evidence type="ECO:0000313" key="1">
    <source>
        <dbReference type="EMBL" id="SFD55911.1"/>
    </source>
</evidence>
<sequence>MTISRDHAETIGLQAIAWLAADEELLPVFMGSTGADEATMREGIGDPAFQAAVLDFLLMDDAWLTRFCDETGIDYAAPMQARAILPGGDLPEWT</sequence>